<feature type="transmembrane region" description="Helical" evidence="2">
    <location>
        <begin position="46"/>
        <end position="65"/>
    </location>
</feature>
<feature type="compositionally biased region" description="Polar residues" evidence="1">
    <location>
        <begin position="13"/>
        <end position="35"/>
    </location>
</feature>
<sequence>MFNDKRERPRLTDVTQDSTGRPRSPESQSSLNNHSHSFKLSTLSRLGIGVSITAMTALTFAGIAAPQMAHADGFDKTVNKKVNGVRYKDFTTYYSELKKDGYVAKRDWGNIPTSSHITAQFFPVFKAGKTKVTFSKGAKTGRPASISSRAAVTSVKNTPGSTIYYKNVGKFNGKVVDMSLSITKKAAGLGGRNEVYFMTKRLGLAIPKNATANWTYADTKGIYSTDTGSAKVPKSRLHRVSGVSRQQTGGNFKIHLYYDKSKKTIPLDNDNQVGIDFMEMESPWFHIKGQKARAYSYAQRVLAYTKPTMVGNFGGNGSSSADRALAKKGILGIEKRTTFPSGIIGSGIDFQGGNVKQSVMGRWSTGSIDFSWRGHAALSDILEINGGTYPVTPPKSPKQPAPKKYVGPQSSKPSTYKATKSALADYTKTFSWKIVQKTKKAKFSGKGYTITDTLPSGTSISSVTSPSGWSKSVSGNKVTFKATKNVYKTTHTYNFYVASSTTKSQALRHTSFNNHVTSRRKITKSKWQTKNSNTAKWTLKNEEIKGYFIDFDHHDHAVAKGYDIFTPKQIYDSGVTSGQKTITPLAEAVAPDNGKLYKLVHGPNDGTYATPSEMKWTSARIKIVNHYKTATRTVGYTKKGKPITESYQYLAYQTFPNGDDKQIHYWYYRTKWYHQVGHAKQGTDPNPYTDSTDPDGDLIKADGNKGEFYQINNSSGSTRKLCLT</sequence>
<dbReference type="Proteomes" id="UP001597189">
    <property type="component" value="Unassembled WGS sequence"/>
</dbReference>
<keyword evidence="4" id="KW-1185">Reference proteome</keyword>
<organism evidence="3 4">
    <name type="scientific">Levilactobacillus lanxiensis</name>
    <dbReference type="NCBI Taxonomy" id="2799568"/>
    <lineage>
        <taxon>Bacteria</taxon>
        <taxon>Bacillati</taxon>
        <taxon>Bacillota</taxon>
        <taxon>Bacilli</taxon>
        <taxon>Lactobacillales</taxon>
        <taxon>Lactobacillaceae</taxon>
        <taxon>Levilactobacillus</taxon>
    </lineage>
</organism>
<comment type="caution">
    <text evidence="3">The sequence shown here is derived from an EMBL/GenBank/DDBJ whole genome shotgun (WGS) entry which is preliminary data.</text>
</comment>
<feature type="region of interest" description="Disordered" evidence="1">
    <location>
        <begin position="1"/>
        <end position="35"/>
    </location>
</feature>
<gene>
    <name evidence="3" type="ORF">ACFQ44_01195</name>
</gene>
<keyword evidence="2" id="KW-1133">Transmembrane helix</keyword>
<keyword evidence="2" id="KW-0812">Transmembrane</keyword>
<evidence type="ECO:0000313" key="4">
    <source>
        <dbReference type="Proteomes" id="UP001597189"/>
    </source>
</evidence>
<proteinExistence type="predicted"/>
<name>A0ABW4D2W6_9LACO</name>
<dbReference type="EMBL" id="JBHTOD010000001">
    <property type="protein sequence ID" value="MFD1454292.1"/>
    <property type="molecule type" value="Genomic_DNA"/>
</dbReference>
<reference evidence="4" key="1">
    <citation type="journal article" date="2019" name="Int. J. Syst. Evol. Microbiol.">
        <title>The Global Catalogue of Microorganisms (GCM) 10K type strain sequencing project: providing services to taxonomists for standard genome sequencing and annotation.</title>
        <authorList>
            <consortium name="The Broad Institute Genomics Platform"/>
            <consortium name="The Broad Institute Genome Sequencing Center for Infectious Disease"/>
            <person name="Wu L."/>
            <person name="Ma J."/>
        </authorList>
    </citation>
    <scope>NUCLEOTIDE SEQUENCE [LARGE SCALE GENOMIC DNA]</scope>
    <source>
        <strain evidence="4">CCM 8979</strain>
    </source>
</reference>
<accession>A0ABW4D2W6</accession>
<evidence type="ECO:0000313" key="3">
    <source>
        <dbReference type="EMBL" id="MFD1454292.1"/>
    </source>
</evidence>
<dbReference type="RefSeq" id="WP_203642471.1">
    <property type="nucleotide sequence ID" value="NZ_BOLN01000001.1"/>
</dbReference>
<keyword evidence="2" id="KW-0472">Membrane</keyword>
<feature type="compositionally biased region" description="Basic and acidic residues" evidence="1">
    <location>
        <begin position="1"/>
        <end position="11"/>
    </location>
</feature>
<evidence type="ECO:0000256" key="1">
    <source>
        <dbReference type="SAM" id="MobiDB-lite"/>
    </source>
</evidence>
<feature type="compositionally biased region" description="Pro residues" evidence="1">
    <location>
        <begin position="391"/>
        <end position="400"/>
    </location>
</feature>
<evidence type="ECO:0000256" key="2">
    <source>
        <dbReference type="SAM" id="Phobius"/>
    </source>
</evidence>
<feature type="region of interest" description="Disordered" evidence="1">
    <location>
        <begin position="389"/>
        <end position="412"/>
    </location>
</feature>
<protein>
    <submittedName>
        <fullName evidence="3">Uncharacterized protein</fullName>
    </submittedName>
</protein>